<evidence type="ECO:0000313" key="3">
    <source>
        <dbReference type="Proteomes" id="UP001055093"/>
    </source>
</evidence>
<gene>
    <name evidence="2" type="ORF">BGCPKDLD_2134</name>
</gene>
<feature type="compositionally biased region" description="Basic and acidic residues" evidence="1">
    <location>
        <begin position="71"/>
        <end position="86"/>
    </location>
</feature>
<dbReference type="EMBL" id="BPRE01000006">
    <property type="protein sequence ID" value="GJE75549.1"/>
    <property type="molecule type" value="Genomic_DNA"/>
</dbReference>
<name>A0ABQ4UVX2_9HYPH</name>
<feature type="region of interest" description="Disordered" evidence="1">
    <location>
        <begin position="1"/>
        <end position="20"/>
    </location>
</feature>
<proteinExistence type="predicted"/>
<accession>A0ABQ4UVX2</accession>
<evidence type="ECO:0000256" key="1">
    <source>
        <dbReference type="SAM" id="MobiDB-lite"/>
    </source>
</evidence>
<protein>
    <submittedName>
        <fullName evidence="2">Uncharacterized protein</fullName>
    </submittedName>
</protein>
<reference evidence="2" key="2">
    <citation type="submission" date="2021-08" db="EMBL/GenBank/DDBJ databases">
        <authorList>
            <person name="Tani A."/>
            <person name="Ola A."/>
            <person name="Ogura Y."/>
            <person name="Katsura K."/>
            <person name="Hayashi T."/>
        </authorList>
    </citation>
    <scope>NUCLEOTIDE SEQUENCE</scope>
    <source>
        <strain evidence="2">DSM 14458</strain>
    </source>
</reference>
<evidence type="ECO:0000313" key="2">
    <source>
        <dbReference type="EMBL" id="GJE75549.1"/>
    </source>
</evidence>
<feature type="region of interest" description="Disordered" evidence="1">
    <location>
        <begin position="59"/>
        <end position="86"/>
    </location>
</feature>
<reference evidence="2" key="1">
    <citation type="journal article" date="2021" name="Front. Microbiol.">
        <title>Comprehensive Comparative Genomics and Phenotyping of Methylobacterium Species.</title>
        <authorList>
            <person name="Alessa O."/>
            <person name="Ogura Y."/>
            <person name="Fujitani Y."/>
            <person name="Takami H."/>
            <person name="Hayashi T."/>
            <person name="Sahin N."/>
            <person name="Tani A."/>
        </authorList>
    </citation>
    <scope>NUCLEOTIDE SEQUENCE</scope>
    <source>
        <strain evidence="2">DSM 14458</strain>
    </source>
</reference>
<dbReference type="Proteomes" id="UP001055093">
    <property type="component" value="Unassembled WGS sequence"/>
</dbReference>
<sequence length="86" mass="9458">MFGRSDLGHASLAAAAAPERVEQARREFGRMVQRGIDRSARAATEGRLRLIDPRVEPVRFRRAGPGGKPPSRAEAERLVADRLGRP</sequence>
<organism evidence="2 3">
    <name type="scientific">Methylorubrum suomiense</name>
    <dbReference type="NCBI Taxonomy" id="144191"/>
    <lineage>
        <taxon>Bacteria</taxon>
        <taxon>Pseudomonadati</taxon>
        <taxon>Pseudomonadota</taxon>
        <taxon>Alphaproteobacteria</taxon>
        <taxon>Hyphomicrobiales</taxon>
        <taxon>Methylobacteriaceae</taxon>
        <taxon>Methylorubrum</taxon>
    </lineage>
</organism>
<comment type="caution">
    <text evidence="2">The sequence shown here is derived from an EMBL/GenBank/DDBJ whole genome shotgun (WGS) entry which is preliminary data.</text>
</comment>
<dbReference type="RefSeq" id="WP_137827697.1">
    <property type="nucleotide sequence ID" value="NZ_BPRE01000006.1"/>
</dbReference>
<keyword evidence="3" id="KW-1185">Reference proteome</keyword>